<dbReference type="InterPro" id="IPR024463">
    <property type="entry name" value="Transposase_TnpC_homeodom"/>
</dbReference>
<evidence type="ECO:0000259" key="2">
    <source>
        <dbReference type="Pfam" id="PF03050"/>
    </source>
</evidence>
<dbReference type="Pfam" id="PF13007">
    <property type="entry name" value="LZ_Tnp_IS66"/>
    <property type="match status" value="1"/>
</dbReference>
<dbReference type="EMBL" id="QNRL01000016">
    <property type="protein sequence ID" value="RBP05624.1"/>
    <property type="molecule type" value="Genomic_DNA"/>
</dbReference>
<feature type="domain" description="Transposase IS66 central" evidence="2">
    <location>
        <begin position="184"/>
        <end position="470"/>
    </location>
</feature>
<keyword evidence="7" id="KW-1185">Reference proteome</keyword>
<dbReference type="InterPro" id="IPR004291">
    <property type="entry name" value="Transposase_IS66_central"/>
</dbReference>
<dbReference type="Pfam" id="PF03050">
    <property type="entry name" value="DDE_Tnp_IS66"/>
    <property type="match status" value="1"/>
</dbReference>
<dbReference type="InterPro" id="IPR039552">
    <property type="entry name" value="IS66_C"/>
</dbReference>
<dbReference type="InterPro" id="IPR024474">
    <property type="entry name" value="Znf_dom_IS66"/>
</dbReference>
<evidence type="ECO:0000313" key="6">
    <source>
        <dbReference type="EMBL" id="RBP05624.1"/>
    </source>
</evidence>
<proteinExistence type="predicted"/>
<dbReference type="Pfam" id="PF13005">
    <property type="entry name" value="zf-IS66"/>
    <property type="match status" value="1"/>
</dbReference>
<organism evidence="6 7">
    <name type="scientific">Pseudocitrobacter faecalis</name>
    <dbReference type="NCBI Taxonomy" id="1398493"/>
    <lineage>
        <taxon>Bacteria</taxon>
        <taxon>Pseudomonadati</taxon>
        <taxon>Pseudomonadota</taxon>
        <taxon>Gammaproteobacteria</taxon>
        <taxon>Enterobacterales</taxon>
        <taxon>Enterobacteriaceae</taxon>
        <taxon>Pseudocitrobacter</taxon>
    </lineage>
</organism>
<dbReference type="PANTHER" id="PTHR33678:SF1">
    <property type="entry name" value="BLL1576 PROTEIN"/>
    <property type="match status" value="1"/>
</dbReference>
<dbReference type="PANTHER" id="PTHR33678">
    <property type="entry name" value="BLL1576 PROTEIN"/>
    <property type="match status" value="1"/>
</dbReference>
<sequence length="521" mass="59154">MPIPVTYRAMNNTESNDILLLKQRLATQEALIQALQEKLNQREREIDLLQAQLDKLRRINFGSRSEKLSRRIAQMETRLKALQQESDTRTGRVNDPAVQRPLRQTRTRKPFPESLPRDEKRLLPAEPCCPDCGGTLCYLGEDAAEQLELMRSAFRVIRTVREKHTCRQCDRIVQAPAPSRPIERGIAGPGLLARVLTSKYAEHTPLYRQSEIYARQDVVLSRSVLSGWVDACCRLLSPLEEALQRYVLSDGKLHADDTPVPVLLPGNKKTKTGRLWTYVRDDRNAGSAQPPAVWFAYSPDRKGIHPQTHLADFSGVLQADAYAGFNELYRDGGIKEAACWAHARRKIHDVHVRTPSATTEEALKRIGQLYALEAELRGLCAEQRLTERELRAKPVLKALESWLREKLKTLSRHSELAKAFAYALNQWTALTYYVEDGWAEVDNNIAENALRLVSLGRKNWLFFGSDHGGERGALLYSLLGTCRLNGIDPERYLKQVLGTIADWPINRVSELLPWRIALPTE</sequence>
<gene>
    <name evidence="6" type="ORF">DFQ50_11626</name>
</gene>
<evidence type="ECO:0000313" key="7">
    <source>
        <dbReference type="Proteomes" id="UP000253201"/>
    </source>
</evidence>
<evidence type="ECO:0000259" key="3">
    <source>
        <dbReference type="Pfam" id="PF13005"/>
    </source>
</evidence>
<dbReference type="Proteomes" id="UP000253201">
    <property type="component" value="Unassembled WGS sequence"/>
</dbReference>
<feature type="region of interest" description="Disordered" evidence="1">
    <location>
        <begin position="81"/>
        <end position="116"/>
    </location>
</feature>
<comment type="caution">
    <text evidence="6">The sequence shown here is derived from an EMBL/GenBank/DDBJ whole genome shotgun (WGS) entry which is preliminary data.</text>
</comment>
<evidence type="ECO:0000259" key="5">
    <source>
        <dbReference type="Pfam" id="PF13817"/>
    </source>
</evidence>
<feature type="domain" description="Transposase IS66 C-terminal" evidence="5">
    <location>
        <begin position="477"/>
        <end position="514"/>
    </location>
</feature>
<feature type="domain" description="Transposase TnpC homeodomain" evidence="4">
    <location>
        <begin position="49"/>
        <end position="119"/>
    </location>
</feature>
<evidence type="ECO:0000259" key="4">
    <source>
        <dbReference type="Pfam" id="PF13007"/>
    </source>
</evidence>
<dbReference type="InterPro" id="IPR052344">
    <property type="entry name" value="Transposase-related"/>
</dbReference>
<evidence type="ECO:0000256" key="1">
    <source>
        <dbReference type="SAM" id="MobiDB-lite"/>
    </source>
</evidence>
<feature type="domain" description="Transposase IS66 zinc-finger binding" evidence="3">
    <location>
        <begin position="127"/>
        <end position="170"/>
    </location>
</feature>
<dbReference type="NCBIfam" id="NF033517">
    <property type="entry name" value="transpos_IS66"/>
    <property type="match status" value="1"/>
</dbReference>
<dbReference type="Gene3D" id="1.10.287.1490">
    <property type="match status" value="1"/>
</dbReference>
<accession>A0ABX9FNU1</accession>
<protein>
    <submittedName>
        <fullName evidence="6">Transposase</fullName>
    </submittedName>
</protein>
<reference evidence="6 7" key="1">
    <citation type="submission" date="2018-06" db="EMBL/GenBank/DDBJ databases">
        <title>Genomic Encyclopedia of Type Strains, Phase IV (KMG-IV): sequencing the most valuable type-strain genomes for metagenomic binning, comparative biology and taxonomic classification.</title>
        <authorList>
            <person name="Goeker M."/>
        </authorList>
    </citation>
    <scope>NUCLEOTIDE SEQUENCE [LARGE SCALE GENOMIC DNA]</scope>
    <source>
        <strain evidence="6 7">DSM 27453</strain>
    </source>
</reference>
<dbReference type="Pfam" id="PF13817">
    <property type="entry name" value="DDE_Tnp_IS66_C"/>
    <property type="match status" value="1"/>
</dbReference>
<name>A0ABX9FNU1_9ENTR</name>